<dbReference type="InterPro" id="IPR000477">
    <property type="entry name" value="RT_dom"/>
</dbReference>
<dbReference type="Pfam" id="PF00078">
    <property type="entry name" value="RVT_1"/>
    <property type="match status" value="1"/>
</dbReference>
<dbReference type="PANTHER" id="PTHR33332">
    <property type="entry name" value="REVERSE TRANSCRIPTASE DOMAIN-CONTAINING PROTEIN"/>
    <property type="match status" value="1"/>
</dbReference>
<name>A0A8T0BCQ0_SILME</name>
<dbReference type="AlphaFoldDB" id="A0A8T0BCQ0"/>
<gene>
    <name evidence="2" type="ORF">HF521_021967</name>
</gene>
<dbReference type="PROSITE" id="PS50878">
    <property type="entry name" value="RT_POL"/>
    <property type="match status" value="1"/>
</dbReference>
<dbReference type="InterPro" id="IPR015095">
    <property type="entry name" value="AlkB_hom8_N"/>
</dbReference>
<organism evidence="2 3">
    <name type="scientific">Silurus meridionalis</name>
    <name type="common">Southern catfish</name>
    <name type="synonym">Silurus soldatovi meridionalis</name>
    <dbReference type="NCBI Taxonomy" id="175797"/>
    <lineage>
        <taxon>Eukaryota</taxon>
        <taxon>Metazoa</taxon>
        <taxon>Chordata</taxon>
        <taxon>Craniata</taxon>
        <taxon>Vertebrata</taxon>
        <taxon>Euteleostomi</taxon>
        <taxon>Actinopterygii</taxon>
        <taxon>Neopterygii</taxon>
        <taxon>Teleostei</taxon>
        <taxon>Ostariophysi</taxon>
        <taxon>Siluriformes</taxon>
        <taxon>Siluridae</taxon>
        <taxon>Silurus</taxon>
    </lineage>
</organism>
<evidence type="ECO:0000259" key="1">
    <source>
        <dbReference type="PROSITE" id="PS50878"/>
    </source>
</evidence>
<reference evidence="2" key="1">
    <citation type="submission" date="2020-08" db="EMBL/GenBank/DDBJ databases">
        <title>Chromosome-level assembly of Southern catfish (Silurus meridionalis) provides insights into visual adaptation to the nocturnal and benthic lifestyles.</title>
        <authorList>
            <person name="Zhang Y."/>
            <person name="Wang D."/>
            <person name="Peng Z."/>
        </authorList>
    </citation>
    <scope>NUCLEOTIDE SEQUENCE</scope>
    <source>
        <strain evidence="2">SWU-2019-XX</strain>
        <tissue evidence="2">Muscle</tissue>
    </source>
</reference>
<accession>A0A8T0BCQ0</accession>
<dbReference type="Proteomes" id="UP000606274">
    <property type="component" value="Unassembled WGS sequence"/>
</dbReference>
<keyword evidence="3" id="KW-1185">Reference proteome</keyword>
<dbReference type="Pfam" id="PF09004">
    <property type="entry name" value="ALKBH8_N"/>
    <property type="match status" value="1"/>
</dbReference>
<dbReference type="GO" id="GO:0016706">
    <property type="term" value="F:2-oxoglutarate-dependent dioxygenase activity"/>
    <property type="evidence" value="ECO:0007669"/>
    <property type="project" value="InterPro"/>
</dbReference>
<feature type="domain" description="Reverse transcriptase" evidence="1">
    <location>
        <begin position="1"/>
        <end position="112"/>
    </location>
</feature>
<protein>
    <recommendedName>
        <fullName evidence="1">Reverse transcriptase domain-containing protein</fullName>
    </recommendedName>
</protein>
<dbReference type="EMBL" id="JABFDY010000009">
    <property type="protein sequence ID" value="KAF7702960.1"/>
    <property type="molecule type" value="Genomic_DNA"/>
</dbReference>
<evidence type="ECO:0000313" key="3">
    <source>
        <dbReference type="Proteomes" id="UP000606274"/>
    </source>
</evidence>
<comment type="caution">
    <text evidence="2">The sequence shown here is derived from an EMBL/GenBank/DDBJ whole genome shotgun (WGS) entry which is preliminary data.</text>
</comment>
<sequence length="143" mass="16232">MVTGKSCVLSPLFYSLFTHDCAPPHNSNIVIKYADDTTMVGQISNNKESAYKEEIRSLTAWCAINNLTLTAMKTKELIVDFLRSNSRGHFSVNINGTKVEWVSSFKFLGVYISEDLSWHQDISALVKKAQQRLFLLRSLKKKL</sequence>
<dbReference type="GO" id="GO:0008168">
    <property type="term" value="F:methyltransferase activity"/>
    <property type="evidence" value="ECO:0007669"/>
    <property type="project" value="InterPro"/>
</dbReference>
<evidence type="ECO:0000313" key="2">
    <source>
        <dbReference type="EMBL" id="KAF7702960.1"/>
    </source>
</evidence>
<proteinExistence type="predicted"/>